<dbReference type="InterPro" id="IPR020845">
    <property type="entry name" value="AMP-binding_CS"/>
</dbReference>
<dbReference type="RefSeq" id="XP_056791803.1">
    <property type="nucleotide sequence ID" value="XM_056934262.1"/>
</dbReference>
<dbReference type="PROSITE" id="PS00455">
    <property type="entry name" value="AMP_BINDING"/>
    <property type="match status" value="1"/>
</dbReference>
<dbReference type="InterPro" id="IPR042099">
    <property type="entry name" value="ANL_N_sf"/>
</dbReference>
<dbReference type="Pfam" id="PF23562">
    <property type="entry name" value="AMP-binding_C_3"/>
    <property type="match status" value="1"/>
</dbReference>
<dbReference type="Gene3D" id="1.10.1200.10">
    <property type="entry name" value="ACP-like"/>
    <property type="match status" value="1"/>
</dbReference>
<dbReference type="PROSITE" id="PS50075">
    <property type="entry name" value="CARRIER"/>
    <property type="match status" value="1"/>
</dbReference>
<evidence type="ECO:0000313" key="5">
    <source>
        <dbReference type="Proteomes" id="UP001148312"/>
    </source>
</evidence>
<dbReference type="GO" id="GO:0044550">
    <property type="term" value="P:secondary metabolite biosynthetic process"/>
    <property type="evidence" value="ECO:0007669"/>
    <property type="project" value="UniProtKB-ARBA"/>
</dbReference>
<keyword evidence="5" id="KW-1185">Reference proteome</keyword>
<dbReference type="SUPFAM" id="SSF56801">
    <property type="entry name" value="Acetyl-CoA synthetase-like"/>
    <property type="match status" value="1"/>
</dbReference>
<dbReference type="Proteomes" id="UP001148312">
    <property type="component" value="Unassembled WGS sequence"/>
</dbReference>
<accession>A0A9W9XE99</accession>
<keyword evidence="1" id="KW-0596">Phosphopantetheine</keyword>
<dbReference type="SUPFAM" id="SSF47336">
    <property type="entry name" value="ACP-like"/>
    <property type="match status" value="1"/>
</dbReference>
<dbReference type="PANTHER" id="PTHR43439">
    <property type="entry name" value="PHENYLACETATE-COENZYME A LIGASE"/>
    <property type="match status" value="1"/>
</dbReference>
<protein>
    <recommendedName>
        <fullName evidence="3">Carrier domain-containing protein</fullName>
    </recommendedName>
</protein>
<sequence>MGIQRDERGGAASSSTTYNPLIQQFGQLNVLDDLIRLRAGDYVQRPILAYPTSETAASTYSYYSGRDLNDMIDNMVTVLVDTGFTPPREGPAVVALLTLSDLNMVITFFALSRLGFTVMMLSPRLSGDACVSLLNEVECDTVLYGTTVSIRTRIGEILQRKIMACRPLPQINSDRVPERTFLAIHQRRNLEAQRNRIALILHSSGSTGTPKPLYLTHKALMTHPLRGPGLTSFNPLPWYHLHGLSTALQAMWQRKTAFMWNAALPLTAKSVICALEATRPQSVAAVPYLLQLMVDHPRGIDALRACELVTYGGAPCPDELGDKLVNEGVNFGGSFGLTEAGLVADSISRSKDDPYWNYLRFFDNIKPYIWMKPVGDSLYECVYLKGHPALTTCNSNEPPGSFHSKDVFAPHPTIPERWKYASRIDDRITLVNGEKVLPLPIEGLVKQDVLIHEAVVVGIGKASPGLLVFKSQEIDEAEVSDEEYLDAIWPTIQDANSRAERFSQISRDLIAILPYTAKFPRTDKGSMIRAQVYSEYAPLIEDLFSQSEEKEGCTQTDVHETQALILKLCREELFVHIDTAKSDFFNAGIDSLKAIQLRRLILRNFKLDKDMLRQNAVYETGTANALAEHICALQVGRALSSADSDSNLMSRWIEKFSSFGSHVPHPSFCWKFKSVILTGATGSIGANVLHSLLQDESISTVYCFTRQASPTKAILDGLSNRGLAITPAQTSRVKGLHCVIDQPNFGLKHKTIEHLRGTVTQIIHAAWPVNFNLPLTYFYPHVQGVYNLIQFSLSVRQPQPAVMLFCSSVSTALASSSKSIPESPLNLSSAYMGYGQSKLIGEHIISKARRSGARCYSLRIGQVSGHSKMGFWNDKEALPLIIRSAATLKALPDLFNHTCSWLPVDKLASIIVDIVQVCSSPKKTAVFDHLQRALQMGYPLPGLICSVDSDTVTAKNDNDNDDSIYNISNPHIFQWSALLDSLRRNGFQFETVPFEQWCRMLWESEARGEEHINPAVKLISHYEDMYGKKSAVRLKPFQTARAEKDSATMRGRDLDMVGGGILDNYARDWRSRWMSS</sequence>
<dbReference type="InterPro" id="IPR036291">
    <property type="entry name" value="NAD(P)-bd_dom_sf"/>
</dbReference>
<dbReference type="EMBL" id="JAPWDQ010000004">
    <property type="protein sequence ID" value="KAJ5489770.1"/>
    <property type="molecule type" value="Genomic_DNA"/>
</dbReference>
<dbReference type="PANTHER" id="PTHR43439:SF2">
    <property type="entry name" value="ENZYME, PUTATIVE (JCVI)-RELATED"/>
    <property type="match status" value="1"/>
</dbReference>
<dbReference type="InterPro" id="IPR036736">
    <property type="entry name" value="ACP-like_sf"/>
</dbReference>
<reference evidence="4" key="2">
    <citation type="journal article" date="2023" name="IMA Fungus">
        <title>Comparative genomic study of the Penicillium genus elucidates a diverse pangenome and 15 lateral gene transfer events.</title>
        <authorList>
            <person name="Petersen C."/>
            <person name="Sorensen T."/>
            <person name="Nielsen M.R."/>
            <person name="Sondergaard T.E."/>
            <person name="Sorensen J.L."/>
            <person name="Fitzpatrick D.A."/>
            <person name="Frisvad J.C."/>
            <person name="Nielsen K.L."/>
        </authorList>
    </citation>
    <scope>NUCLEOTIDE SEQUENCE</scope>
    <source>
        <strain evidence="4">IBT 30728</strain>
    </source>
</reference>
<name>A0A9W9XE99_9EURO</name>
<dbReference type="AlphaFoldDB" id="A0A9W9XE99"/>
<comment type="caution">
    <text evidence="4">The sequence shown here is derived from an EMBL/GenBank/DDBJ whole genome shotgun (WGS) entry which is preliminary data.</text>
</comment>
<dbReference type="Pfam" id="PF07993">
    <property type="entry name" value="NAD_binding_4"/>
    <property type="match status" value="1"/>
</dbReference>
<organism evidence="4 5">
    <name type="scientific">Penicillium diatomitis</name>
    <dbReference type="NCBI Taxonomy" id="2819901"/>
    <lineage>
        <taxon>Eukaryota</taxon>
        <taxon>Fungi</taxon>
        <taxon>Dikarya</taxon>
        <taxon>Ascomycota</taxon>
        <taxon>Pezizomycotina</taxon>
        <taxon>Eurotiomycetes</taxon>
        <taxon>Eurotiomycetidae</taxon>
        <taxon>Eurotiales</taxon>
        <taxon>Aspergillaceae</taxon>
        <taxon>Penicillium</taxon>
    </lineage>
</organism>
<dbReference type="InterPro" id="IPR013120">
    <property type="entry name" value="FAR_NAD-bd"/>
</dbReference>
<dbReference type="Pfam" id="PF00501">
    <property type="entry name" value="AMP-binding"/>
    <property type="match status" value="1"/>
</dbReference>
<evidence type="ECO:0000256" key="1">
    <source>
        <dbReference type="ARBA" id="ARBA00022450"/>
    </source>
</evidence>
<evidence type="ECO:0000259" key="3">
    <source>
        <dbReference type="PROSITE" id="PS50075"/>
    </source>
</evidence>
<evidence type="ECO:0000256" key="2">
    <source>
        <dbReference type="ARBA" id="ARBA00022553"/>
    </source>
</evidence>
<reference evidence="4" key="1">
    <citation type="submission" date="2022-12" db="EMBL/GenBank/DDBJ databases">
        <authorList>
            <person name="Petersen C."/>
        </authorList>
    </citation>
    <scope>NUCLEOTIDE SEQUENCE</scope>
    <source>
        <strain evidence="4">IBT 30728</strain>
    </source>
</reference>
<dbReference type="InterPro" id="IPR000873">
    <property type="entry name" value="AMP-dep_synth/lig_dom"/>
</dbReference>
<dbReference type="Gene3D" id="3.40.50.720">
    <property type="entry name" value="NAD(P)-binding Rossmann-like Domain"/>
    <property type="match status" value="1"/>
</dbReference>
<gene>
    <name evidence="4" type="ORF">N7539_004660</name>
</gene>
<dbReference type="Pfam" id="PF00550">
    <property type="entry name" value="PP-binding"/>
    <property type="match status" value="1"/>
</dbReference>
<keyword evidence="2" id="KW-0597">Phosphoprotein</keyword>
<dbReference type="Gene3D" id="3.40.50.12780">
    <property type="entry name" value="N-terminal domain of ligase-like"/>
    <property type="match status" value="1"/>
</dbReference>
<proteinExistence type="predicted"/>
<dbReference type="InterPro" id="IPR009081">
    <property type="entry name" value="PP-bd_ACP"/>
</dbReference>
<evidence type="ECO:0000313" key="4">
    <source>
        <dbReference type="EMBL" id="KAJ5489770.1"/>
    </source>
</evidence>
<dbReference type="GeneID" id="81624511"/>
<feature type="domain" description="Carrier" evidence="3">
    <location>
        <begin position="556"/>
        <end position="634"/>
    </location>
</feature>
<dbReference type="InterPro" id="IPR051414">
    <property type="entry name" value="Adenylate-forming_Reductase"/>
</dbReference>
<dbReference type="SUPFAM" id="SSF51735">
    <property type="entry name" value="NAD(P)-binding Rossmann-fold domains"/>
    <property type="match status" value="1"/>
</dbReference>